<evidence type="ECO:0000256" key="1">
    <source>
        <dbReference type="SAM" id="MobiDB-lite"/>
    </source>
</evidence>
<dbReference type="Gene3D" id="2.130.10.10">
    <property type="entry name" value="YVTN repeat-like/Quinoprotein amine dehydrogenase"/>
    <property type="match status" value="2"/>
</dbReference>
<dbReference type="InterPro" id="IPR020568">
    <property type="entry name" value="Ribosomal_Su5_D2-typ_SF"/>
</dbReference>
<dbReference type="PANTHER" id="PTHR47197">
    <property type="entry name" value="PROTEIN NIRF"/>
    <property type="match status" value="1"/>
</dbReference>
<keyword evidence="2" id="KW-0812">Transmembrane</keyword>
<evidence type="ECO:0000256" key="2">
    <source>
        <dbReference type="SAM" id="Phobius"/>
    </source>
</evidence>
<protein>
    <recommendedName>
        <fullName evidence="4">WD40 repeat domain-containing protein</fullName>
    </recommendedName>
</protein>
<dbReference type="SMART" id="SM00320">
    <property type="entry name" value="WD40"/>
    <property type="match status" value="3"/>
</dbReference>
<feature type="region of interest" description="Disordered" evidence="1">
    <location>
        <begin position="1121"/>
        <end position="1140"/>
    </location>
</feature>
<dbReference type="InterPro" id="IPR011048">
    <property type="entry name" value="Haem_d1_sf"/>
</dbReference>
<sequence>MTETGSTHRTALDSVLRESTPQGAVHELLGERRLWWESCSEAARADPAWLAEGPAEALADWIDANAPDREPLALTPARHAFVLARALASPTGHDEALVSVRTMWAGSGLVSVNAAPGPVQPSGRGLDAVPEAAAARLEAVLERIPHLPGETAPAPDSMLVATVLLMAGCRTGRRVQLPVVFGGTERSGEEGATGVLELCEFPAGPPGLYPDPRYMTGLRSSDGQFASALGRAWAVAGRGPGARCVLWRLVFADRSPTRIEGPSLGVAFALGLRELLRYPQRRRPSAAWLRGVFHGLRPRTAVTGALGHGELLDSVSGMEGKLLAAHRKGLRLVAPAANRPDVAHAPEPADVLFAETLRQADRYARRFRTGRLVTVVAMVLAVVASGVVVQYREATARERMAQAHRLAEVSADLLSTDVTLAGLFAEHAYRQHADPQTRKALFRAVTESPHLAGSVRAAGTVSVVAASQSGERALTGTRSGDVEVWGLKGGRFTGHHQSVGRLPGSVETVASDAGGRVVAASDDRTVSVWNAGQHAAAPRLPEGQAPAAVAVSPSGRFIAVATESPRFDVPGALSVLDRHSGRTEQLKLADLSLGPSALAFDGDEELVVAEFGYGGWNRVSVPRLKPTAGSTIGFGVHNSASALAPDGGYLTYSNKGSPLPVWPSQGKPEVDKPERVADTEPGLPSALAVSRGGTHVALAIGSTLRVSRTHKPAGKGSGPLTLSGAGSVPANAVTFLGSGGDRLLSASSDLLSLWDLRQHTRIAWEDKIDVPGCGLSCVAPQVVVAPDGQDAAVVDGSGNKLALARLGPPGTEQRGYEGTMRIPGFSTLLWRPDSRRLIVLAPDGSAQSLERGKTWRPAGSWPAVPNPLGLSDPPAVARYLPGGRTVAEVHMSGAVWFRDAASGKPLRKVKGPRSMSPTADGYRQPSFTQVALDERGAYAAILEREPDTTSSGAPLLHVISTDSGRIRTTPAVDTRGIAYSGDHLLIQQGNGAIKVLSASGARQLDTAEGVDDPAVGPVTDGRLLAGTTVEDQAVRLLDLASQTGLGTLPLPEHNFENSTGLALTPDGTGLVTATEADYSETDSPSPDGPTTDKLGTLIQWRLDPRDWISAVCSAAGRELRPRDWEQHMDSPAPSSLRCGK</sequence>
<dbReference type="SUPFAM" id="SSF50969">
    <property type="entry name" value="YVTN repeat-like/Quinoprotein amine dehydrogenase"/>
    <property type="match status" value="1"/>
</dbReference>
<dbReference type="InterPro" id="IPR014721">
    <property type="entry name" value="Ribsml_uS5_D2-typ_fold_subgr"/>
</dbReference>
<dbReference type="InterPro" id="IPR001680">
    <property type="entry name" value="WD40_rpt"/>
</dbReference>
<dbReference type="InterPro" id="IPR051200">
    <property type="entry name" value="Host-pathogen_enzymatic-act"/>
</dbReference>
<proteinExistence type="predicted"/>
<evidence type="ECO:0000313" key="3">
    <source>
        <dbReference type="EMBL" id="WTQ78332.1"/>
    </source>
</evidence>
<keyword evidence="2" id="KW-1133">Transmembrane helix</keyword>
<evidence type="ECO:0008006" key="4">
    <source>
        <dbReference type="Google" id="ProtNLM"/>
    </source>
</evidence>
<name>A0AAU1M4B0_9ACTN</name>
<dbReference type="InterPro" id="IPR015943">
    <property type="entry name" value="WD40/YVTN_repeat-like_dom_sf"/>
</dbReference>
<dbReference type="InterPro" id="IPR011044">
    <property type="entry name" value="Quino_amine_DH_bsu"/>
</dbReference>
<gene>
    <name evidence="3" type="ORF">OG222_36655</name>
</gene>
<dbReference type="AlphaFoldDB" id="A0AAU1M4B0"/>
<dbReference type="SUPFAM" id="SSF54211">
    <property type="entry name" value="Ribosomal protein S5 domain 2-like"/>
    <property type="match status" value="1"/>
</dbReference>
<feature type="transmembrane region" description="Helical" evidence="2">
    <location>
        <begin position="372"/>
        <end position="391"/>
    </location>
</feature>
<organism evidence="3">
    <name type="scientific">Streptomyces sp. NBC_00148</name>
    <dbReference type="NCBI Taxonomy" id="2903626"/>
    <lineage>
        <taxon>Bacteria</taxon>
        <taxon>Bacillati</taxon>
        <taxon>Actinomycetota</taxon>
        <taxon>Actinomycetes</taxon>
        <taxon>Kitasatosporales</taxon>
        <taxon>Streptomycetaceae</taxon>
        <taxon>Streptomyces</taxon>
    </lineage>
</organism>
<dbReference type="PANTHER" id="PTHR47197:SF3">
    <property type="entry name" value="DIHYDRO-HEME D1 DEHYDROGENASE"/>
    <property type="match status" value="1"/>
</dbReference>
<reference evidence="3" key="1">
    <citation type="submission" date="2022-10" db="EMBL/GenBank/DDBJ databases">
        <title>The complete genomes of actinobacterial strains from the NBC collection.</title>
        <authorList>
            <person name="Joergensen T.S."/>
            <person name="Alvarez Arevalo M."/>
            <person name="Sterndorff E.B."/>
            <person name="Faurdal D."/>
            <person name="Vuksanovic O."/>
            <person name="Mourched A.-S."/>
            <person name="Charusanti P."/>
            <person name="Shaw S."/>
            <person name="Blin K."/>
            <person name="Weber T."/>
        </authorList>
    </citation>
    <scope>NUCLEOTIDE SEQUENCE</scope>
    <source>
        <strain evidence="3">NBC_00148</strain>
    </source>
</reference>
<dbReference type="EMBL" id="CP108169">
    <property type="protein sequence ID" value="WTQ78332.1"/>
    <property type="molecule type" value="Genomic_DNA"/>
</dbReference>
<accession>A0AAU1M4B0</accession>
<dbReference type="SUPFAM" id="SSF51004">
    <property type="entry name" value="C-terminal (heme d1) domain of cytochrome cd1-nitrite reductase"/>
    <property type="match status" value="1"/>
</dbReference>
<dbReference type="Gene3D" id="3.30.230.10">
    <property type="match status" value="1"/>
</dbReference>
<keyword evidence="2" id="KW-0472">Membrane</keyword>